<evidence type="ECO:0000313" key="2">
    <source>
        <dbReference type="EMBL" id="STS83488.1"/>
    </source>
</evidence>
<dbReference type="Proteomes" id="UP000254938">
    <property type="component" value="Unassembled WGS sequence"/>
</dbReference>
<proteinExistence type="predicted"/>
<organism evidence="1 3">
    <name type="scientific">Klebsiella pneumoniae</name>
    <dbReference type="NCBI Taxonomy" id="573"/>
    <lineage>
        <taxon>Bacteria</taxon>
        <taxon>Pseudomonadati</taxon>
        <taxon>Pseudomonadota</taxon>
        <taxon>Gammaproteobacteria</taxon>
        <taxon>Enterobacterales</taxon>
        <taxon>Enterobacteriaceae</taxon>
        <taxon>Klebsiella/Raoultella group</taxon>
        <taxon>Klebsiella</taxon>
        <taxon>Klebsiella pneumoniae complex</taxon>
    </lineage>
</organism>
<dbReference type="AlphaFoldDB" id="A0A2X1QS33"/>
<name>A0A2X1QS33_KLEPN</name>
<dbReference type="PROSITE" id="PS51257">
    <property type="entry name" value="PROKAR_LIPOPROTEIN"/>
    <property type="match status" value="1"/>
</dbReference>
<dbReference type="Proteomes" id="UP000251123">
    <property type="component" value="Unassembled WGS sequence"/>
</dbReference>
<evidence type="ECO:0000313" key="3">
    <source>
        <dbReference type="Proteomes" id="UP000251123"/>
    </source>
</evidence>
<evidence type="ECO:0000313" key="4">
    <source>
        <dbReference type="Proteomes" id="UP000254938"/>
    </source>
</evidence>
<dbReference type="EMBL" id="UGKQ01000007">
    <property type="protein sequence ID" value="STS83488.1"/>
    <property type="molecule type" value="Genomic_DNA"/>
</dbReference>
<evidence type="ECO:0000313" key="1">
    <source>
        <dbReference type="EMBL" id="SPX53949.1"/>
    </source>
</evidence>
<reference evidence="3 4" key="1">
    <citation type="submission" date="2018-06" db="EMBL/GenBank/DDBJ databases">
        <authorList>
            <consortium name="Pathogen Informatics"/>
            <person name="Doyle S."/>
        </authorList>
    </citation>
    <scope>NUCLEOTIDE SEQUENCE [LARGE SCALE GENOMIC DNA]</scope>
    <source>
        <strain evidence="2 4">NCTC9140</strain>
        <strain evidence="1 3">NCTC9601</strain>
    </source>
</reference>
<accession>A0A2X1QS33</accession>
<gene>
    <name evidence="2" type="ORF">NCTC9140_05255</name>
    <name evidence="1" type="ORF">NCTC9601_01082</name>
</gene>
<dbReference type="EMBL" id="UASN01000013">
    <property type="protein sequence ID" value="SPX53949.1"/>
    <property type="molecule type" value="Genomic_DNA"/>
</dbReference>
<sequence length="45" mass="4757">MAITAVKPSARLLAFLMVTVLTGCGLTQTVKDGAVSVTQSIFYPR</sequence>
<protein>
    <submittedName>
        <fullName evidence="1">Type VI secretion protein</fullName>
    </submittedName>
</protein>